<gene>
    <name evidence="2" type="ORF">GSI_06614</name>
</gene>
<feature type="region of interest" description="Disordered" evidence="1">
    <location>
        <begin position="307"/>
        <end position="329"/>
    </location>
</feature>
<accession>A0A2G8SDR3</accession>
<organism evidence="2 3">
    <name type="scientific">Ganoderma sinense ZZ0214-1</name>
    <dbReference type="NCBI Taxonomy" id="1077348"/>
    <lineage>
        <taxon>Eukaryota</taxon>
        <taxon>Fungi</taxon>
        <taxon>Dikarya</taxon>
        <taxon>Basidiomycota</taxon>
        <taxon>Agaricomycotina</taxon>
        <taxon>Agaricomycetes</taxon>
        <taxon>Polyporales</taxon>
        <taxon>Polyporaceae</taxon>
        <taxon>Ganoderma</taxon>
    </lineage>
</organism>
<name>A0A2G8SDR3_9APHY</name>
<dbReference type="OrthoDB" id="2803586at2759"/>
<evidence type="ECO:0000313" key="3">
    <source>
        <dbReference type="Proteomes" id="UP000230002"/>
    </source>
</evidence>
<feature type="compositionally biased region" description="Low complexity" evidence="1">
    <location>
        <begin position="315"/>
        <end position="324"/>
    </location>
</feature>
<protein>
    <submittedName>
        <fullName evidence="2">Uncharacterized protein</fullName>
    </submittedName>
</protein>
<sequence>MYHTYGSHHIRLTNACAKLWNSLLSAQKKRAPQPASLRFLPELCLVDSHEKFGLVKMSMETATQYSLATIKQEPGDEAIDLSLPDLLDADHILREIGVDPSLLNAPVPTIEPSPGPPAAPASNVDIKGKGVKRVREEDDDVLEISPAEWPLQITTTSTGSGTSPSAIMIPAAPTAMPSSLSSSSSLATQPGPSVLLVPGTSEAGLSPSTIAISAPSTQTTAALTSLAITQPQDPAIAVATAPVIVTSSVATGTSHSPFTIPTLGAPATSTASGSTVAMAAPRPSSALDCPPPKKKAKKACLTVVGMPAPPKTRQSASQEPSSSSNILGQHSNLGMLDALFGRMSTAASMGSASAAFLNPTPTNEPCLPRAAIVGLTRSQRLFSVVTQVDPCALTFSKGGSSKEFFLFMELRATYKWATFQMSPFDWVCAASTYNTAIKKMNAEKGIALPLKTPRALLDKLMHSGKTQFWKHHCKAIYLGTKIQKMVDDQSYKVTDCTTPALPPPAYGQQSKNHVCSRCKCIMYLGGKNHKDNHSRNVCGDGVRQSPEKVHLVINGIARDFVEQPPPFPQPPDVFSDGNVFHPARFMQVVRTFYDRIVVNNKTVIVPGLDGRPSKVLFKLFHSFKLAPGEAPVLDDYEGEMCLRMDCLSEPPLEALQQDVVADEPGSSDATA</sequence>
<evidence type="ECO:0000313" key="2">
    <source>
        <dbReference type="EMBL" id="PIL31910.1"/>
    </source>
</evidence>
<comment type="caution">
    <text evidence="2">The sequence shown here is derived from an EMBL/GenBank/DDBJ whole genome shotgun (WGS) entry which is preliminary data.</text>
</comment>
<reference evidence="2 3" key="1">
    <citation type="journal article" date="2015" name="Sci. Rep.">
        <title>Chromosome-level genome map provides insights into diverse defense mechanisms in the medicinal fungus Ganoderma sinense.</title>
        <authorList>
            <person name="Zhu Y."/>
            <person name="Xu J."/>
            <person name="Sun C."/>
            <person name="Zhou S."/>
            <person name="Xu H."/>
            <person name="Nelson D.R."/>
            <person name="Qian J."/>
            <person name="Song J."/>
            <person name="Luo H."/>
            <person name="Xiang L."/>
            <person name="Li Y."/>
            <person name="Xu Z."/>
            <person name="Ji A."/>
            <person name="Wang L."/>
            <person name="Lu S."/>
            <person name="Hayward A."/>
            <person name="Sun W."/>
            <person name="Li X."/>
            <person name="Schwartz D.C."/>
            <person name="Wang Y."/>
            <person name="Chen S."/>
        </authorList>
    </citation>
    <scope>NUCLEOTIDE SEQUENCE [LARGE SCALE GENOMIC DNA]</scope>
    <source>
        <strain evidence="2 3">ZZ0214-1</strain>
    </source>
</reference>
<dbReference type="EMBL" id="AYKW01000012">
    <property type="protein sequence ID" value="PIL31910.1"/>
    <property type="molecule type" value="Genomic_DNA"/>
</dbReference>
<dbReference type="AlphaFoldDB" id="A0A2G8SDR3"/>
<proteinExistence type="predicted"/>
<dbReference type="Proteomes" id="UP000230002">
    <property type="component" value="Unassembled WGS sequence"/>
</dbReference>
<evidence type="ECO:0000256" key="1">
    <source>
        <dbReference type="SAM" id="MobiDB-lite"/>
    </source>
</evidence>
<keyword evidence="3" id="KW-1185">Reference proteome</keyword>